<keyword evidence="3" id="KW-0813">Transport</keyword>
<dbReference type="GO" id="GO:0005886">
    <property type="term" value="C:plasma membrane"/>
    <property type="evidence" value="ECO:0007669"/>
    <property type="project" value="UniProtKB-SubCell"/>
</dbReference>
<gene>
    <name evidence="11" type="ORF">KP22_10715</name>
</gene>
<dbReference type="GO" id="GO:0022857">
    <property type="term" value="F:transmembrane transporter activity"/>
    <property type="evidence" value="ECO:0007669"/>
    <property type="project" value="InterPro"/>
</dbReference>
<dbReference type="EMBL" id="JQHM01000003">
    <property type="protein sequence ID" value="KFX05172.1"/>
    <property type="molecule type" value="Genomic_DNA"/>
</dbReference>
<proteinExistence type="inferred from homology"/>
<evidence type="ECO:0000313" key="11">
    <source>
        <dbReference type="EMBL" id="KFX05172.1"/>
    </source>
</evidence>
<evidence type="ECO:0000256" key="3">
    <source>
        <dbReference type="ARBA" id="ARBA00022448"/>
    </source>
</evidence>
<dbReference type="STRING" id="55207.KP22_10715"/>
<feature type="transmembrane region" description="Helical" evidence="10">
    <location>
        <begin position="256"/>
        <end position="275"/>
    </location>
</feature>
<dbReference type="AlphaFoldDB" id="A0A093RPV3"/>
<accession>A0A093RPV3</accession>
<keyword evidence="5" id="KW-0997">Cell inner membrane</keyword>
<dbReference type="PANTHER" id="PTHR32196:SF21">
    <property type="entry name" value="ABC TRANSPORTER PERMEASE PROTEIN YPHD-RELATED"/>
    <property type="match status" value="1"/>
</dbReference>
<dbReference type="Proteomes" id="UP000032874">
    <property type="component" value="Unassembled WGS sequence"/>
</dbReference>
<evidence type="ECO:0000256" key="1">
    <source>
        <dbReference type="ARBA" id="ARBA00004429"/>
    </source>
</evidence>
<evidence type="ECO:0000256" key="7">
    <source>
        <dbReference type="ARBA" id="ARBA00022989"/>
    </source>
</evidence>
<keyword evidence="4" id="KW-1003">Cell membrane</keyword>
<sequence length="376" mass="39940">MSNKTSVKSTALEQRVSLAQDGAGPWLMQILTRYGLLLLCIALVILFSLATPSFASMLTLQAILSSKAKIALLALAATIPMIVGKIDLNVGFGIVLWHILAITLQVEYGFSWQMAVLTVLVISALYGLLNGILVALADIDSFVATLGSGTVLYAVALWHSGGRQIVGDLPDAFIALHHTEIGGIPIVAFYVLLVAIVLWLVTEHTPLGRCMYAVGGNPAAARLNGISVNRFTIGAFITSSVLTGFSGVLIAAEQGVGQASVGMDYLLPALVGAFLGSTTLRPGRVNVWGTVIGIAILAIGIAGIQQFGGEFWVEPLFNGATLLLSITLAGYAQRRRLLNQKAVQRRQAGSPQRHHQEPSHQKSTPPENNNHNVTHP</sequence>
<evidence type="ECO:0000256" key="6">
    <source>
        <dbReference type="ARBA" id="ARBA00022692"/>
    </source>
</evidence>
<feature type="region of interest" description="Disordered" evidence="9">
    <location>
        <begin position="342"/>
        <end position="376"/>
    </location>
</feature>
<feature type="transmembrane region" description="Helical" evidence="10">
    <location>
        <begin position="181"/>
        <end position="201"/>
    </location>
</feature>
<comment type="subcellular location">
    <subcellularLocation>
        <location evidence="1">Cell inner membrane</location>
        <topology evidence="1">Multi-pass membrane protein</topology>
    </subcellularLocation>
</comment>
<evidence type="ECO:0000313" key="12">
    <source>
        <dbReference type="Proteomes" id="UP000032874"/>
    </source>
</evidence>
<feature type="transmembrane region" description="Helical" evidence="10">
    <location>
        <begin position="70"/>
        <end position="100"/>
    </location>
</feature>
<evidence type="ECO:0000256" key="8">
    <source>
        <dbReference type="ARBA" id="ARBA00023136"/>
    </source>
</evidence>
<dbReference type="eggNOG" id="COG1172">
    <property type="taxonomic scope" value="Bacteria"/>
</dbReference>
<comment type="caution">
    <text evidence="11">The sequence shown here is derived from an EMBL/GenBank/DDBJ whole genome shotgun (WGS) entry which is preliminary data.</text>
</comment>
<evidence type="ECO:0000256" key="4">
    <source>
        <dbReference type="ARBA" id="ARBA00022475"/>
    </source>
</evidence>
<keyword evidence="6 10" id="KW-0812">Transmembrane</keyword>
<protein>
    <submittedName>
        <fullName evidence="11">ABC transporter permease</fullName>
    </submittedName>
</protein>
<organism evidence="11 12">
    <name type="scientific">Pectobacterium betavasculorum</name>
    <dbReference type="NCBI Taxonomy" id="55207"/>
    <lineage>
        <taxon>Bacteria</taxon>
        <taxon>Pseudomonadati</taxon>
        <taxon>Pseudomonadota</taxon>
        <taxon>Gammaproteobacteria</taxon>
        <taxon>Enterobacterales</taxon>
        <taxon>Pectobacteriaceae</taxon>
        <taxon>Pectobacterium</taxon>
    </lineage>
</organism>
<dbReference type="InterPro" id="IPR001851">
    <property type="entry name" value="ABC_transp_permease"/>
</dbReference>
<name>A0A093RPV3_9GAMM</name>
<keyword evidence="7 10" id="KW-1133">Transmembrane helix</keyword>
<evidence type="ECO:0000256" key="5">
    <source>
        <dbReference type="ARBA" id="ARBA00022519"/>
    </source>
</evidence>
<comment type="similarity">
    <text evidence="2">Belongs to the binding-protein-dependent transport system permease family. AraH/RbsC subfamily.</text>
</comment>
<feature type="transmembrane region" description="Helical" evidence="10">
    <location>
        <begin position="231"/>
        <end position="250"/>
    </location>
</feature>
<feature type="transmembrane region" description="Helical" evidence="10">
    <location>
        <begin position="34"/>
        <end position="58"/>
    </location>
</feature>
<dbReference type="Pfam" id="PF02653">
    <property type="entry name" value="BPD_transp_2"/>
    <property type="match status" value="1"/>
</dbReference>
<feature type="transmembrane region" description="Helical" evidence="10">
    <location>
        <begin position="112"/>
        <end position="135"/>
    </location>
</feature>
<feature type="compositionally biased region" description="Polar residues" evidence="9">
    <location>
        <begin position="361"/>
        <end position="376"/>
    </location>
</feature>
<feature type="transmembrane region" description="Helical" evidence="10">
    <location>
        <begin position="287"/>
        <end position="305"/>
    </location>
</feature>
<dbReference type="RefSeq" id="WP_039324152.1">
    <property type="nucleotide sequence ID" value="NZ_JQHM01000003.1"/>
</dbReference>
<feature type="transmembrane region" description="Helical" evidence="10">
    <location>
        <begin position="311"/>
        <end position="332"/>
    </location>
</feature>
<evidence type="ECO:0000256" key="10">
    <source>
        <dbReference type="SAM" id="Phobius"/>
    </source>
</evidence>
<reference evidence="11 12" key="1">
    <citation type="submission" date="2014-08" db="EMBL/GenBank/DDBJ databases">
        <title>Genome sequences of NCPPB Pectobacterium isolates.</title>
        <authorList>
            <person name="Glover R.H."/>
            <person name="Sapp M."/>
            <person name="Elphinstone J."/>
        </authorList>
    </citation>
    <scope>NUCLEOTIDE SEQUENCE [LARGE SCALE GENOMIC DNA]</scope>
    <source>
        <strain evidence="11 12">NCPPB 2795</strain>
    </source>
</reference>
<dbReference type="PANTHER" id="PTHR32196">
    <property type="entry name" value="ABC TRANSPORTER PERMEASE PROTEIN YPHD-RELATED-RELATED"/>
    <property type="match status" value="1"/>
</dbReference>
<feature type="transmembrane region" description="Helical" evidence="10">
    <location>
        <begin position="142"/>
        <end position="161"/>
    </location>
</feature>
<keyword evidence="8 10" id="KW-0472">Membrane</keyword>
<dbReference type="CDD" id="cd06579">
    <property type="entry name" value="TM_PBP1_transp_AraH_like"/>
    <property type="match status" value="1"/>
</dbReference>
<evidence type="ECO:0000256" key="9">
    <source>
        <dbReference type="SAM" id="MobiDB-lite"/>
    </source>
</evidence>
<evidence type="ECO:0000256" key="2">
    <source>
        <dbReference type="ARBA" id="ARBA00007942"/>
    </source>
</evidence>